<gene>
    <name evidence="2" type="ORF">LAESUDRAFT_213436</name>
</gene>
<dbReference type="InParanoid" id="A0A165DW84"/>
<feature type="domain" description="DUF6533" evidence="1">
    <location>
        <begin position="20"/>
        <end position="52"/>
    </location>
</feature>
<accession>A0A165DW84</accession>
<dbReference type="Proteomes" id="UP000076871">
    <property type="component" value="Unassembled WGS sequence"/>
</dbReference>
<evidence type="ECO:0000259" key="1">
    <source>
        <dbReference type="Pfam" id="PF20151"/>
    </source>
</evidence>
<dbReference type="GeneID" id="63818644"/>
<reference evidence="2 3" key="1">
    <citation type="journal article" date="2016" name="Mol. Biol. Evol.">
        <title>Comparative Genomics of Early-Diverging Mushroom-Forming Fungi Provides Insights into the Origins of Lignocellulose Decay Capabilities.</title>
        <authorList>
            <person name="Nagy L.G."/>
            <person name="Riley R."/>
            <person name="Tritt A."/>
            <person name="Adam C."/>
            <person name="Daum C."/>
            <person name="Floudas D."/>
            <person name="Sun H."/>
            <person name="Yadav J.S."/>
            <person name="Pangilinan J."/>
            <person name="Larsson K.H."/>
            <person name="Matsuura K."/>
            <person name="Barry K."/>
            <person name="Labutti K."/>
            <person name="Kuo R."/>
            <person name="Ohm R.A."/>
            <person name="Bhattacharya S.S."/>
            <person name="Shirouzu T."/>
            <person name="Yoshinaga Y."/>
            <person name="Martin F.M."/>
            <person name="Grigoriev I.V."/>
            <person name="Hibbett D.S."/>
        </authorList>
    </citation>
    <scope>NUCLEOTIDE SEQUENCE [LARGE SCALE GENOMIC DNA]</scope>
    <source>
        <strain evidence="2 3">93-53</strain>
    </source>
</reference>
<protein>
    <recommendedName>
        <fullName evidence="1">DUF6533 domain-containing protein</fullName>
    </recommendedName>
</protein>
<dbReference type="Pfam" id="PF20151">
    <property type="entry name" value="DUF6533"/>
    <property type="match status" value="1"/>
</dbReference>
<dbReference type="AlphaFoldDB" id="A0A165DW84"/>
<keyword evidence="3" id="KW-1185">Reference proteome</keyword>
<evidence type="ECO:0000313" key="3">
    <source>
        <dbReference type="Proteomes" id="UP000076871"/>
    </source>
</evidence>
<dbReference type="RefSeq" id="XP_040763496.1">
    <property type="nucleotide sequence ID" value="XM_040901612.1"/>
</dbReference>
<proteinExistence type="predicted"/>
<dbReference type="EMBL" id="KV427628">
    <property type="protein sequence ID" value="KZT05756.1"/>
    <property type="molecule type" value="Genomic_DNA"/>
</dbReference>
<evidence type="ECO:0000313" key="2">
    <source>
        <dbReference type="EMBL" id="KZT05756.1"/>
    </source>
</evidence>
<organism evidence="2 3">
    <name type="scientific">Laetiporus sulphureus 93-53</name>
    <dbReference type="NCBI Taxonomy" id="1314785"/>
    <lineage>
        <taxon>Eukaryota</taxon>
        <taxon>Fungi</taxon>
        <taxon>Dikarya</taxon>
        <taxon>Basidiomycota</taxon>
        <taxon>Agaricomycotina</taxon>
        <taxon>Agaricomycetes</taxon>
        <taxon>Polyporales</taxon>
        <taxon>Laetiporus</taxon>
    </lineage>
</organism>
<dbReference type="OrthoDB" id="3261349at2759"/>
<dbReference type="InterPro" id="IPR045340">
    <property type="entry name" value="DUF6533"/>
</dbReference>
<name>A0A165DW84_9APHY</name>
<sequence>MSITTSEAIAILEGSFTEDYAIITGAVLICFDHAITFSQEVELFWGDCMANFVTNTVVFELIAIISEVYAVTGGDRRPVMLLALIIVLNVDSHMHPVLRFNFSTRCRYKVGNSQFSLCCSRHHHDPRNSLAQAIC</sequence>